<keyword evidence="6" id="KW-0963">Cytoplasm</keyword>
<keyword evidence="3 6" id="KW-0378">Hydrolase</keyword>
<evidence type="ECO:0000256" key="1">
    <source>
        <dbReference type="ARBA" id="ARBA00009921"/>
    </source>
</evidence>
<dbReference type="HAMAP" id="MF_00045">
    <property type="entry name" value="Oligoribonuclease"/>
    <property type="match status" value="1"/>
</dbReference>
<evidence type="ECO:0000256" key="6">
    <source>
        <dbReference type="HAMAP-Rule" id="MF_00045"/>
    </source>
</evidence>
<dbReference type="GO" id="GO:0006259">
    <property type="term" value="P:DNA metabolic process"/>
    <property type="evidence" value="ECO:0007669"/>
    <property type="project" value="UniProtKB-ARBA"/>
</dbReference>
<accession>A0A936ZCJ7</accession>
<comment type="function">
    <text evidence="6">3'-to-5' exoribonuclease specific for small oligoribonucleotides.</text>
</comment>
<keyword evidence="2 6" id="KW-0540">Nuclease</keyword>
<protein>
    <recommendedName>
        <fullName evidence="5 6">Oligoribonuclease</fullName>
        <ecNumber evidence="6">3.1.-.-</ecNumber>
    </recommendedName>
</protein>
<dbReference type="NCBIfam" id="NF003765">
    <property type="entry name" value="PRK05359.1"/>
    <property type="match status" value="1"/>
</dbReference>
<dbReference type="Pfam" id="PF00929">
    <property type="entry name" value="RNase_T"/>
    <property type="match status" value="1"/>
</dbReference>
<dbReference type="AlphaFoldDB" id="A0A936ZCJ7"/>
<evidence type="ECO:0000256" key="5">
    <source>
        <dbReference type="ARBA" id="ARBA00070964"/>
    </source>
</evidence>
<comment type="subcellular location">
    <subcellularLocation>
        <location evidence="6">Cytoplasm</location>
    </subcellularLocation>
</comment>
<dbReference type="Gene3D" id="3.30.420.10">
    <property type="entry name" value="Ribonuclease H-like superfamily/Ribonuclease H"/>
    <property type="match status" value="1"/>
</dbReference>
<gene>
    <name evidence="6 9" type="primary">orn</name>
    <name evidence="9" type="ORF">JJ685_28520</name>
</gene>
<evidence type="ECO:0000256" key="4">
    <source>
        <dbReference type="ARBA" id="ARBA00022839"/>
    </source>
</evidence>
<feature type="domain" description="Exonuclease" evidence="8">
    <location>
        <begin position="29"/>
        <end position="202"/>
    </location>
</feature>
<dbReference type="EC" id="3.1.-.-" evidence="6"/>
<dbReference type="GO" id="GO:0005737">
    <property type="term" value="C:cytoplasm"/>
    <property type="evidence" value="ECO:0007669"/>
    <property type="project" value="UniProtKB-SubCell"/>
</dbReference>
<feature type="active site" evidence="6">
    <location>
        <position position="151"/>
    </location>
</feature>
<dbReference type="GO" id="GO:0003676">
    <property type="term" value="F:nucleic acid binding"/>
    <property type="evidence" value="ECO:0007669"/>
    <property type="project" value="InterPro"/>
</dbReference>
<organism evidence="9 10">
    <name type="scientific">Ramlibacter monticola</name>
    <dbReference type="NCBI Taxonomy" id="1926872"/>
    <lineage>
        <taxon>Bacteria</taxon>
        <taxon>Pseudomonadati</taxon>
        <taxon>Pseudomonadota</taxon>
        <taxon>Betaproteobacteria</taxon>
        <taxon>Burkholderiales</taxon>
        <taxon>Comamonadaceae</taxon>
        <taxon>Ramlibacter</taxon>
    </lineage>
</organism>
<evidence type="ECO:0000256" key="2">
    <source>
        <dbReference type="ARBA" id="ARBA00022722"/>
    </source>
</evidence>
<proteinExistence type="inferred from homology"/>
<evidence type="ECO:0000313" key="10">
    <source>
        <dbReference type="Proteomes" id="UP000599109"/>
    </source>
</evidence>
<dbReference type="Proteomes" id="UP000599109">
    <property type="component" value="Unassembled WGS sequence"/>
</dbReference>
<name>A0A936ZCJ7_9BURK</name>
<dbReference type="FunFam" id="3.30.420.10:FF:000003">
    <property type="entry name" value="Oligoribonuclease"/>
    <property type="match status" value="1"/>
</dbReference>
<keyword evidence="4 6" id="KW-0269">Exonuclease</keyword>
<dbReference type="InterPro" id="IPR013520">
    <property type="entry name" value="Ribonucl_H"/>
</dbReference>
<dbReference type="InterPro" id="IPR012337">
    <property type="entry name" value="RNaseH-like_sf"/>
</dbReference>
<dbReference type="PANTHER" id="PTHR11046">
    <property type="entry name" value="OLIGORIBONUCLEASE, MITOCHONDRIAL"/>
    <property type="match status" value="1"/>
</dbReference>
<comment type="caution">
    <text evidence="9">The sequence shown here is derived from an EMBL/GenBank/DDBJ whole genome shotgun (WGS) entry which is preliminary data.</text>
</comment>
<evidence type="ECO:0000259" key="8">
    <source>
        <dbReference type="SMART" id="SM00479"/>
    </source>
</evidence>
<dbReference type="GO" id="GO:0000175">
    <property type="term" value="F:3'-5'-RNA exonuclease activity"/>
    <property type="evidence" value="ECO:0007669"/>
    <property type="project" value="InterPro"/>
</dbReference>
<dbReference type="CDD" id="cd06135">
    <property type="entry name" value="Orn"/>
    <property type="match status" value="1"/>
</dbReference>
<dbReference type="PANTHER" id="PTHR11046:SF0">
    <property type="entry name" value="OLIGORIBONUCLEASE, MITOCHONDRIAL"/>
    <property type="match status" value="1"/>
</dbReference>
<evidence type="ECO:0000256" key="7">
    <source>
        <dbReference type="SAM" id="MobiDB-lite"/>
    </source>
</evidence>
<comment type="similarity">
    <text evidence="1 6">Belongs to the oligoribonuclease family.</text>
</comment>
<dbReference type="EMBL" id="JAEQNE010000012">
    <property type="protein sequence ID" value="MBL0395110.1"/>
    <property type="molecule type" value="Genomic_DNA"/>
</dbReference>
<dbReference type="InterPro" id="IPR036397">
    <property type="entry name" value="RNaseH_sf"/>
</dbReference>
<evidence type="ECO:0000256" key="3">
    <source>
        <dbReference type="ARBA" id="ARBA00022801"/>
    </source>
</evidence>
<dbReference type="SUPFAM" id="SSF53098">
    <property type="entry name" value="Ribonuclease H-like"/>
    <property type="match status" value="1"/>
</dbReference>
<feature type="region of interest" description="Disordered" evidence="7">
    <location>
        <begin position="1"/>
        <end position="23"/>
    </location>
</feature>
<sequence>MASMAEPTTHAVADSNETPAPTLAKNDQNLVWLDCEMTGLDPERDRIIEIAVVVTGPHLEPRIEGPVLAIHQTDAQLDLMDSWNRGTHGKSGLTERVRASTVTEAEAEQQLLEFVARYIPKNASPMCGNSIGQDRRFLVKYMPKLEAWFHYRNLDVSTLKELSRRWRPDVYSSFKKRQLHTALADIHESIDELAHYREHFLKLA</sequence>
<dbReference type="SMART" id="SM00479">
    <property type="entry name" value="EXOIII"/>
    <property type="match status" value="1"/>
</dbReference>
<keyword evidence="10" id="KW-1185">Reference proteome</keyword>
<dbReference type="InterPro" id="IPR022894">
    <property type="entry name" value="Oligoribonuclease"/>
</dbReference>
<reference evidence="9 10" key="1">
    <citation type="journal article" date="2017" name="Int. J. Syst. Evol. Microbiol.">
        <title>Ramlibacter monticola sp. nov., isolated from forest soil.</title>
        <authorList>
            <person name="Chaudhary D.K."/>
            <person name="Kim J."/>
        </authorList>
    </citation>
    <scope>NUCLEOTIDE SEQUENCE [LARGE SCALE GENOMIC DNA]</scope>
    <source>
        <strain evidence="9 10">KACC 19175</strain>
    </source>
</reference>
<evidence type="ECO:0000313" key="9">
    <source>
        <dbReference type="EMBL" id="MBL0395110.1"/>
    </source>
</evidence>